<organism evidence="2">
    <name type="scientific">Nicotiana tabacum</name>
    <name type="common">Common tobacco</name>
    <dbReference type="NCBI Taxonomy" id="4097"/>
    <lineage>
        <taxon>Eukaryota</taxon>
        <taxon>Viridiplantae</taxon>
        <taxon>Streptophyta</taxon>
        <taxon>Embryophyta</taxon>
        <taxon>Tracheophyta</taxon>
        <taxon>Spermatophyta</taxon>
        <taxon>Magnoliopsida</taxon>
        <taxon>eudicotyledons</taxon>
        <taxon>Gunneridae</taxon>
        <taxon>Pentapetalae</taxon>
        <taxon>asterids</taxon>
        <taxon>lamiids</taxon>
        <taxon>Solanales</taxon>
        <taxon>Solanaceae</taxon>
        <taxon>Nicotianoideae</taxon>
        <taxon>Nicotianeae</taxon>
        <taxon>Nicotiana</taxon>
    </lineage>
</organism>
<keyword evidence="1" id="KW-0812">Transmembrane</keyword>
<evidence type="ECO:0000313" key="2">
    <source>
        <dbReference type="RefSeq" id="XP_016502918.1"/>
    </source>
</evidence>
<accession>A0A1S4CNV4</accession>
<dbReference type="KEGG" id="nta:107821038"/>
<dbReference type="PANTHER" id="PTHR35708">
    <property type="entry name" value="GB|AAD25831.1"/>
    <property type="match status" value="1"/>
</dbReference>
<gene>
    <name evidence="2" type="primary">LOC107821038</name>
</gene>
<keyword evidence="1" id="KW-1133">Transmembrane helix</keyword>
<dbReference type="OrthoDB" id="784738at2759"/>
<protein>
    <submittedName>
        <fullName evidence="2">Uncharacterized protein</fullName>
    </submittedName>
</protein>
<name>A0A1S4CNV4_TOBAC</name>
<evidence type="ECO:0000256" key="1">
    <source>
        <dbReference type="SAM" id="Phobius"/>
    </source>
</evidence>
<dbReference type="AlphaFoldDB" id="A0A1S4CNV4"/>
<sequence length="246" mass="27482">MSSTKYLLRNSVPWIAVLVPPYLFIASLSGYSFLSISITFCVLVISIITFTYSKQKSSISKKSVKTEEAGLSLSNQVKQNVSEPQPQKGNLRQVQEHIAEYQLGNAIVNHKKEIQDHGVSQNHVLYCESERLDGNTSSSEDSNIQWPFSGEKGQSPHCSDCSISDEESLIEIALPSSHFFYSEKYPKLSSKQHQNVFADLAQESIFLQHSLVDYTGDISDMNEEDNLIEIDISMGSIKCSAFEIQA</sequence>
<dbReference type="RefSeq" id="XP_016502918.1">
    <property type="nucleotide sequence ID" value="XM_016647432.1"/>
</dbReference>
<keyword evidence="1" id="KW-0472">Membrane</keyword>
<dbReference type="PANTHER" id="PTHR35708:SF3">
    <property type="entry name" value="GB|AAD25831.1"/>
    <property type="match status" value="1"/>
</dbReference>
<dbReference type="OMA" id="HIAEYQL"/>
<dbReference type="PaxDb" id="4097-A0A1S4CNV4"/>
<reference evidence="2" key="1">
    <citation type="submission" date="2025-08" db="UniProtKB">
        <authorList>
            <consortium name="RefSeq"/>
        </authorList>
    </citation>
    <scope>IDENTIFICATION</scope>
</reference>
<proteinExistence type="predicted"/>
<feature type="transmembrane region" description="Helical" evidence="1">
    <location>
        <begin position="7"/>
        <end position="25"/>
    </location>
</feature>
<feature type="transmembrane region" description="Helical" evidence="1">
    <location>
        <begin position="31"/>
        <end position="52"/>
    </location>
</feature>